<dbReference type="SMART" id="SM00052">
    <property type="entry name" value="EAL"/>
    <property type="match status" value="1"/>
</dbReference>
<evidence type="ECO:0000259" key="3">
    <source>
        <dbReference type="PROSITE" id="PS50887"/>
    </source>
</evidence>
<feature type="domain" description="EAL" evidence="2">
    <location>
        <begin position="451"/>
        <end position="705"/>
    </location>
</feature>
<evidence type="ECO:0000313" key="5">
    <source>
        <dbReference type="Proteomes" id="UP000180246"/>
    </source>
</evidence>
<sequence>MSAQMSTTQPPPDPSLPEQAGALSLDLLLSNLPGAVYRCHNDPDWTIEFISDGVEKLTGYSPAAFTARPGLPFGSIILPEDRVLVDGAVALALAQGRAYQVTYRIRTASGDVRWICEQGSLNLSSGPPGMLEGFLSDFTRLKKADLKVQEQASFLQRARDAIIAMDMHSVISYWNHGAERLYGWSAREALGKRFCDLLCDKPALYEAAFRHTLESGEWAGELAHIRRDGSTIDTDTSWTLLGPDQALDACQKILVIGTDISERKSNEARIFHLAFFDHLTDLPNRANLLDHLRRALLTSTRTRKWGALMFCDLDNFKFLNDSQGHAAGDQLLQAVARRLEHCVREADMVARLGGDEFVVLIQPVEDARELAANQAEIVAAKVVAALAAPFQLGELSYSVSVSIGVVTLCGVHDTVESTLRQADAAMYQAKAAGRNTFRFHDPAAQAAWSARAELEGSLRRALQHDEFVLHYQPQLDRSGRVLGAEALLRWRLPNGRVLYPGEFIRAAEESGIIVEIGKWVLRTACAELARWQRVPETAGLTLSVNVSARQFNQPDFVPMLQGIFEYSGVQPSSLKLELTESLVITDFTQTAHTMATLKRRGLSFSLDDFGTGYSSLATLRKLPLDQLKIDHSFMRDVLTDQNDASIVRSIIALGDSLGLQVIAEGVETPGQRQFLSDAGCYLYQGFLYQHALSAEHFTQYARGIH</sequence>
<dbReference type="NCBIfam" id="TIGR00254">
    <property type="entry name" value="GGDEF"/>
    <property type="match status" value="1"/>
</dbReference>
<evidence type="ECO:0000259" key="2">
    <source>
        <dbReference type="PROSITE" id="PS50883"/>
    </source>
</evidence>
<dbReference type="PANTHER" id="PTHR44757:SF2">
    <property type="entry name" value="BIOFILM ARCHITECTURE MAINTENANCE PROTEIN MBAA"/>
    <property type="match status" value="1"/>
</dbReference>
<dbReference type="CDD" id="cd00130">
    <property type="entry name" value="PAS"/>
    <property type="match status" value="2"/>
</dbReference>
<dbReference type="FunFam" id="3.30.70.270:FF:000001">
    <property type="entry name" value="Diguanylate cyclase domain protein"/>
    <property type="match status" value="1"/>
</dbReference>
<feature type="domain" description="PAS" evidence="1">
    <location>
        <begin position="42"/>
        <end position="96"/>
    </location>
</feature>
<proteinExistence type="predicted"/>
<dbReference type="Gene3D" id="3.30.450.20">
    <property type="entry name" value="PAS domain"/>
    <property type="match status" value="2"/>
</dbReference>
<dbReference type="PROSITE" id="PS50887">
    <property type="entry name" value="GGDEF"/>
    <property type="match status" value="1"/>
</dbReference>
<dbReference type="Pfam" id="PF00563">
    <property type="entry name" value="EAL"/>
    <property type="match status" value="1"/>
</dbReference>
<dbReference type="Gene3D" id="3.30.70.270">
    <property type="match status" value="1"/>
</dbReference>
<dbReference type="CDD" id="cd01948">
    <property type="entry name" value="EAL"/>
    <property type="match status" value="1"/>
</dbReference>
<organism evidence="4 5">
    <name type="scientific">Massilia timonae</name>
    <dbReference type="NCBI Taxonomy" id="47229"/>
    <lineage>
        <taxon>Bacteria</taxon>
        <taxon>Pseudomonadati</taxon>
        <taxon>Pseudomonadota</taxon>
        <taxon>Betaproteobacteria</taxon>
        <taxon>Burkholderiales</taxon>
        <taxon>Oxalobacteraceae</taxon>
        <taxon>Telluria group</taxon>
        <taxon>Massilia</taxon>
    </lineage>
</organism>
<name>A0A1S2N9W6_9BURK</name>
<protein>
    <submittedName>
        <fullName evidence="4">Diguanylate cyclase domain protein</fullName>
    </submittedName>
</protein>
<dbReference type="InterPro" id="IPR035965">
    <property type="entry name" value="PAS-like_dom_sf"/>
</dbReference>
<dbReference type="InterPro" id="IPR052155">
    <property type="entry name" value="Biofilm_reg_signaling"/>
</dbReference>
<dbReference type="Proteomes" id="UP000180246">
    <property type="component" value="Unassembled WGS sequence"/>
</dbReference>
<comment type="caution">
    <text evidence="4">The sequence shown here is derived from an EMBL/GenBank/DDBJ whole genome shotgun (WGS) entry which is preliminary data.</text>
</comment>
<reference evidence="4 5" key="1">
    <citation type="submission" date="2014-10" db="EMBL/GenBank/DDBJ databases">
        <authorList>
            <person name="Seo M.-J."/>
            <person name="Seok Y.J."/>
            <person name="Cha I.-T."/>
        </authorList>
    </citation>
    <scope>NUCLEOTIDE SEQUENCE [LARGE SCALE GENOMIC DNA]</scope>
    <source>
        <strain evidence="4 5">NEU</strain>
    </source>
</reference>
<dbReference type="EMBL" id="JRYB01000001">
    <property type="protein sequence ID" value="OIJ41877.1"/>
    <property type="molecule type" value="Genomic_DNA"/>
</dbReference>
<dbReference type="InterPro" id="IPR029787">
    <property type="entry name" value="Nucleotide_cyclase"/>
</dbReference>
<dbReference type="InterPro" id="IPR043128">
    <property type="entry name" value="Rev_trsase/Diguanyl_cyclase"/>
</dbReference>
<accession>A0A1S2N9W6</accession>
<dbReference type="Pfam" id="PF08447">
    <property type="entry name" value="PAS_3"/>
    <property type="match status" value="1"/>
</dbReference>
<feature type="domain" description="GGDEF" evidence="3">
    <location>
        <begin position="304"/>
        <end position="442"/>
    </location>
</feature>
<dbReference type="InterPro" id="IPR000160">
    <property type="entry name" value="GGDEF_dom"/>
</dbReference>
<dbReference type="GO" id="GO:0003824">
    <property type="term" value="F:catalytic activity"/>
    <property type="evidence" value="ECO:0007669"/>
    <property type="project" value="UniProtKB-ARBA"/>
</dbReference>
<dbReference type="SMART" id="SM00267">
    <property type="entry name" value="GGDEF"/>
    <property type="match status" value="1"/>
</dbReference>
<feature type="domain" description="PAS" evidence="1">
    <location>
        <begin position="147"/>
        <end position="192"/>
    </location>
</feature>
<dbReference type="Pfam" id="PF00990">
    <property type="entry name" value="GGDEF"/>
    <property type="match status" value="1"/>
</dbReference>
<evidence type="ECO:0000259" key="1">
    <source>
        <dbReference type="PROSITE" id="PS50112"/>
    </source>
</evidence>
<dbReference type="NCBIfam" id="TIGR00229">
    <property type="entry name" value="sensory_box"/>
    <property type="match status" value="1"/>
</dbReference>
<dbReference type="SMART" id="SM00091">
    <property type="entry name" value="PAS"/>
    <property type="match status" value="2"/>
</dbReference>
<dbReference type="SUPFAM" id="SSF141868">
    <property type="entry name" value="EAL domain-like"/>
    <property type="match status" value="1"/>
</dbReference>
<dbReference type="PROSITE" id="PS50883">
    <property type="entry name" value="EAL"/>
    <property type="match status" value="1"/>
</dbReference>
<dbReference type="Pfam" id="PF13426">
    <property type="entry name" value="PAS_9"/>
    <property type="match status" value="1"/>
</dbReference>
<dbReference type="Gene3D" id="3.20.20.450">
    <property type="entry name" value="EAL domain"/>
    <property type="match status" value="1"/>
</dbReference>
<dbReference type="InterPro" id="IPR000014">
    <property type="entry name" value="PAS"/>
</dbReference>
<evidence type="ECO:0000313" key="4">
    <source>
        <dbReference type="EMBL" id="OIJ41877.1"/>
    </source>
</evidence>
<dbReference type="CDD" id="cd01949">
    <property type="entry name" value="GGDEF"/>
    <property type="match status" value="1"/>
</dbReference>
<dbReference type="InterPro" id="IPR035919">
    <property type="entry name" value="EAL_sf"/>
</dbReference>
<dbReference type="PANTHER" id="PTHR44757">
    <property type="entry name" value="DIGUANYLATE CYCLASE DGCP"/>
    <property type="match status" value="1"/>
</dbReference>
<dbReference type="InterPro" id="IPR013655">
    <property type="entry name" value="PAS_fold_3"/>
</dbReference>
<dbReference type="PROSITE" id="PS50112">
    <property type="entry name" value="PAS"/>
    <property type="match status" value="2"/>
</dbReference>
<dbReference type="AlphaFoldDB" id="A0A1S2N9W6"/>
<dbReference type="SUPFAM" id="SSF55073">
    <property type="entry name" value="Nucleotide cyclase"/>
    <property type="match status" value="1"/>
</dbReference>
<gene>
    <name evidence="4" type="ORF">LO55_1908</name>
</gene>
<dbReference type="SUPFAM" id="SSF55785">
    <property type="entry name" value="PYP-like sensor domain (PAS domain)"/>
    <property type="match status" value="2"/>
</dbReference>
<dbReference type="InterPro" id="IPR001633">
    <property type="entry name" value="EAL_dom"/>
</dbReference>